<dbReference type="Pfam" id="PF06470">
    <property type="entry name" value="SMC_hinge"/>
    <property type="match status" value="1"/>
</dbReference>
<dbReference type="SMART" id="SM00968">
    <property type="entry name" value="SMC_hinge"/>
    <property type="match status" value="1"/>
</dbReference>
<evidence type="ECO:0000259" key="3">
    <source>
        <dbReference type="SMART" id="SM00968"/>
    </source>
</evidence>
<evidence type="ECO:0000313" key="5">
    <source>
        <dbReference type="Proteomes" id="UP001347796"/>
    </source>
</evidence>
<evidence type="ECO:0000256" key="2">
    <source>
        <dbReference type="SAM" id="Coils"/>
    </source>
</evidence>
<protein>
    <recommendedName>
        <fullName evidence="3">SMC hinge domain-containing protein</fullName>
    </recommendedName>
</protein>
<dbReference type="FunFam" id="3.40.50.300:FF:000385">
    <property type="entry name" value="Structural maintenance of chromosomes 2"/>
    <property type="match status" value="1"/>
</dbReference>
<keyword evidence="1 2" id="KW-0175">Coiled coil</keyword>
<evidence type="ECO:0000313" key="4">
    <source>
        <dbReference type="EMBL" id="KAK6171861.1"/>
    </source>
</evidence>
<proteinExistence type="predicted"/>
<feature type="coiled-coil region" evidence="2">
    <location>
        <begin position="140"/>
        <end position="298"/>
    </location>
</feature>
<dbReference type="GO" id="GO:0005694">
    <property type="term" value="C:chromosome"/>
    <property type="evidence" value="ECO:0007669"/>
    <property type="project" value="InterPro"/>
</dbReference>
<name>A0AAN8J9C2_PATCE</name>
<dbReference type="Gene3D" id="3.30.70.1620">
    <property type="match status" value="1"/>
</dbReference>
<reference evidence="4 5" key="1">
    <citation type="submission" date="2024-01" db="EMBL/GenBank/DDBJ databases">
        <title>The genome of the rayed Mediterranean limpet Patella caerulea (Linnaeus, 1758).</title>
        <authorList>
            <person name="Anh-Thu Weber A."/>
            <person name="Halstead-Nussloch G."/>
        </authorList>
    </citation>
    <scope>NUCLEOTIDE SEQUENCE [LARGE SCALE GENOMIC DNA]</scope>
    <source>
        <strain evidence="4">AATW-2023a</strain>
        <tissue evidence="4">Whole specimen</tissue>
    </source>
</reference>
<dbReference type="GO" id="GO:0051276">
    <property type="term" value="P:chromosome organization"/>
    <property type="evidence" value="ECO:0007669"/>
    <property type="project" value="InterPro"/>
</dbReference>
<dbReference type="EMBL" id="JAZGQO010000013">
    <property type="protein sequence ID" value="KAK6171861.1"/>
    <property type="molecule type" value="Genomic_DNA"/>
</dbReference>
<feature type="domain" description="SMC hinge" evidence="3">
    <location>
        <begin position="6"/>
        <end position="99"/>
    </location>
</feature>
<sequence>MIIYLLQLYNVVVDTEITAKQLLDNGQLKKRYTIIPLNKITGKNIDPQIVKKAETLVGKENVSTALSLVGYEKDIETAMHYVFGSCFVCPDMNTSKKVTYDEKIMKKTVTYDGDSFDPAGTLTGGARKQNTGILQKLKELKHVEDALNMKECQLKKVINEICCIKGTAERFAQLKKEHDLKKQEFNQINAKLEQTKHHEQLTVIKNLQISIDEQENILKKAEKKQKHATDKVKELEKKLKNAKSVKAKELKQAEDTLSKAKKNMEESAKKMKEKLQEVDSVKLETEELQKEISNYECLLETCYKNIVELEGEILELQKGGEIHKSAVSQAQEAVNKQKLLLKAKNKEIGEKAAKQRTCQKEIKTTKLQMQDLDHKITKHQKDFRDAIKLVENLLQEYEWITEEKKFFGQPNTGYDFKVHDPKEAGRRISKLTETKEKLSKNVNMRAMNMLGKAEEQYNDLIRKRQIVLNDKSKIASVIVELDEKKNDALIKAWTQVNKDFNSIFSSLLPGTQAKLSPPDSKTVLDGLEVKVAFGDVWKESLSELSGGQRSLVALSLILSLLLFNPAPIYILDEVDAALDLSHTQNIGQMIKSHFQHSQFIVVSLKDGMFTNANILFKTKFVDGVSTVSRHIQQTMNSRTRTSLHTEEEITVKQRKEAL</sequence>
<dbReference type="InterPro" id="IPR036277">
    <property type="entry name" value="SMC_hinge_sf"/>
</dbReference>
<dbReference type="Gene3D" id="1.20.1060.20">
    <property type="match status" value="1"/>
</dbReference>
<comment type="caution">
    <text evidence="4">The sequence shown here is derived from an EMBL/GenBank/DDBJ whole genome shotgun (WGS) entry which is preliminary data.</text>
</comment>
<dbReference type="SUPFAM" id="SSF75553">
    <property type="entry name" value="Smc hinge domain"/>
    <property type="match status" value="1"/>
</dbReference>
<dbReference type="PANTHER" id="PTHR43977">
    <property type="entry name" value="STRUCTURAL MAINTENANCE OF CHROMOSOMES PROTEIN 3"/>
    <property type="match status" value="1"/>
</dbReference>
<dbReference type="Pfam" id="PF02463">
    <property type="entry name" value="SMC_N"/>
    <property type="match status" value="1"/>
</dbReference>
<dbReference type="InterPro" id="IPR027417">
    <property type="entry name" value="P-loop_NTPase"/>
</dbReference>
<gene>
    <name evidence="4" type="ORF">SNE40_018285</name>
</gene>
<accession>A0AAN8J9C2</accession>
<dbReference type="Gene3D" id="3.40.50.300">
    <property type="entry name" value="P-loop containing nucleotide triphosphate hydrolases"/>
    <property type="match status" value="1"/>
</dbReference>
<evidence type="ECO:0000256" key="1">
    <source>
        <dbReference type="ARBA" id="ARBA00023054"/>
    </source>
</evidence>
<dbReference type="SUPFAM" id="SSF52540">
    <property type="entry name" value="P-loop containing nucleoside triphosphate hydrolases"/>
    <property type="match status" value="1"/>
</dbReference>
<dbReference type="InterPro" id="IPR010935">
    <property type="entry name" value="SMC_hinge"/>
</dbReference>
<dbReference type="GO" id="GO:0005524">
    <property type="term" value="F:ATP binding"/>
    <property type="evidence" value="ECO:0007669"/>
    <property type="project" value="InterPro"/>
</dbReference>
<dbReference type="AlphaFoldDB" id="A0AAN8J9C2"/>
<organism evidence="4 5">
    <name type="scientific">Patella caerulea</name>
    <name type="common">Rayed Mediterranean limpet</name>
    <dbReference type="NCBI Taxonomy" id="87958"/>
    <lineage>
        <taxon>Eukaryota</taxon>
        <taxon>Metazoa</taxon>
        <taxon>Spiralia</taxon>
        <taxon>Lophotrochozoa</taxon>
        <taxon>Mollusca</taxon>
        <taxon>Gastropoda</taxon>
        <taxon>Patellogastropoda</taxon>
        <taxon>Patelloidea</taxon>
        <taxon>Patellidae</taxon>
        <taxon>Patella</taxon>
    </lineage>
</organism>
<keyword evidence="5" id="KW-1185">Reference proteome</keyword>
<dbReference type="InterPro" id="IPR003395">
    <property type="entry name" value="RecF/RecN/SMC_N"/>
</dbReference>
<dbReference type="Proteomes" id="UP001347796">
    <property type="component" value="Unassembled WGS sequence"/>
</dbReference>